<keyword evidence="3" id="KW-0460">Magnesium</keyword>
<keyword evidence="3" id="KW-0479">Metal-binding</keyword>
<feature type="binding site" evidence="3">
    <location>
        <position position="235"/>
    </location>
    <ligand>
        <name>Mg(2+)</name>
        <dbReference type="ChEBI" id="CHEBI:18420"/>
        <label>2</label>
    </ligand>
</feature>
<dbReference type="Pfam" id="PF00591">
    <property type="entry name" value="Glycos_transf_3"/>
    <property type="match status" value="1"/>
</dbReference>
<dbReference type="GO" id="GO:0004048">
    <property type="term" value="F:anthranilate phosphoribosyltransferase activity"/>
    <property type="evidence" value="ECO:0007669"/>
    <property type="project" value="UniProtKB-UniRule"/>
</dbReference>
<feature type="binding site" evidence="3">
    <location>
        <position position="236"/>
    </location>
    <ligand>
        <name>Mg(2+)</name>
        <dbReference type="ChEBI" id="CHEBI:18420"/>
        <label>2</label>
    </ligand>
</feature>
<comment type="catalytic activity">
    <reaction evidence="3">
        <text>N-(5-phospho-beta-D-ribosyl)anthranilate + diphosphate = 5-phospho-alpha-D-ribose 1-diphosphate + anthranilate</text>
        <dbReference type="Rhea" id="RHEA:11768"/>
        <dbReference type="ChEBI" id="CHEBI:16567"/>
        <dbReference type="ChEBI" id="CHEBI:18277"/>
        <dbReference type="ChEBI" id="CHEBI:33019"/>
        <dbReference type="ChEBI" id="CHEBI:58017"/>
        <dbReference type="EC" id="2.4.2.18"/>
    </reaction>
</comment>
<dbReference type="InterPro" id="IPR000312">
    <property type="entry name" value="Glycosyl_Trfase_fam3"/>
</dbReference>
<dbReference type="PANTHER" id="PTHR43285">
    <property type="entry name" value="ANTHRANILATE PHOSPHORIBOSYLTRANSFERASE"/>
    <property type="match status" value="1"/>
</dbReference>
<dbReference type="SUPFAM" id="SSF52418">
    <property type="entry name" value="Nucleoside phosphorylase/phosphoribosyltransferase catalytic domain"/>
    <property type="match status" value="1"/>
</dbReference>
<evidence type="ECO:0000313" key="6">
    <source>
        <dbReference type="EMBL" id="MBI5251150.1"/>
    </source>
</evidence>
<dbReference type="SUPFAM" id="SSF47648">
    <property type="entry name" value="Nucleoside phosphorylase/phosphoribosyltransferase N-terminal domain"/>
    <property type="match status" value="1"/>
</dbReference>
<keyword evidence="1 3" id="KW-0328">Glycosyltransferase</keyword>
<comment type="subunit">
    <text evidence="3">Homodimer.</text>
</comment>
<feature type="binding site" evidence="3">
    <location>
        <position position="124"/>
    </location>
    <ligand>
        <name>5-phospho-alpha-D-ribose 1-diphosphate</name>
        <dbReference type="ChEBI" id="CHEBI:58017"/>
    </ligand>
</feature>
<comment type="similarity">
    <text evidence="3">Belongs to the anthranilate phosphoribosyltransferase family.</text>
</comment>
<comment type="caution">
    <text evidence="3">Lacks conserved residue(s) required for the propagation of feature annotation.</text>
</comment>
<comment type="function">
    <text evidence="3">Catalyzes the transfer of the phosphoribosyl group of 5-phosphorylribose-1-pyrophosphate (PRPP) to anthranilate to yield N-(5'-phosphoribosyl)-anthranilate (PRA).</text>
</comment>
<comment type="pathway">
    <text evidence="3">Amino-acid biosynthesis; L-tryptophan biosynthesis; L-tryptophan from chorismate: step 2/5.</text>
</comment>
<feature type="binding site" evidence="3">
    <location>
        <position position="92"/>
    </location>
    <ligand>
        <name>5-phospho-alpha-D-ribose 1-diphosphate</name>
        <dbReference type="ChEBI" id="CHEBI:58017"/>
    </ligand>
</feature>
<dbReference type="NCBIfam" id="TIGR01245">
    <property type="entry name" value="trpD"/>
    <property type="match status" value="1"/>
</dbReference>
<dbReference type="Gene3D" id="3.40.1030.10">
    <property type="entry name" value="Nucleoside phosphorylase/phosphoribosyltransferase catalytic domain"/>
    <property type="match status" value="1"/>
</dbReference>
<dbReference type="HAMAP" id="MF_00211">
    <property type="entry name" value="TrpD"/>
    <property type="match status" value="1"/>
</dbReference>
<dbReference type="EC" id="2.4.2.18" evidence="3"/>
<proteinExistence type="inferred from homology"/>
<dbReference type="InterPro" id="IPR036320">
    <property type="entry name" value="Glycosyl_Trfase_fam3_N_dom_sf"/>
</dbReference>
<feature type="domain" description="Glycosyl transferase family 3 N-terminal" evidence="5">
    <location>
        <begin position="7"/>
        <end position="63"/>
    </location>
</feature>
<feature type="binding site" evidence="3">
    <location>
        <position position="236"/>
    </location>
    <ligand>
        <name>Mg(2+)</name>
        <dbReference type="ChEBI" id="CHEBI:18420"/>
        <label>1</label>
    </ligand>
</feature>
<evidence type="ECO:0000256" key="1">
    <source>
        <dbReference type="ARBA" id="ARBA00022676"/>
    </source>
</evidence>
<evidence type="ECO:0000313" key="7">
    <source>
        <dbReference type="Proteomes" id="UP000807825"/>
    </source>
</evidence>
<gene>
    <name evidence="3 6" type="primary">trpD</name>
    <name evidence="6" type="ORF">HY912_16805</name>
</gene>
<evidence type="ECO:0000259" key="5">
    <source>
        <dbReference type="Pfam" id="PF02885"/>
    </source>
</evidence>
<dbReference type="Gene3D" id="1.20.970.10">
    <property type="entry name" value="Transferase, Pyrimidine Nucleoside Phosphorylase, Chain C"/>
    <property type="match status" value="1"/>
</dbReference>
<keyword evidence="3" id="KW-0822">Tryptophan biosynthesis</keyword>
<dbReference type="GO" id="GO:0000162">
    <property type="term" value="P:L-tryptophan biosynthetic process"/>
    <property type="evidence" value="ECO:0007669"/>
    <property type="project" value="UniProtKB-UniRule"/>
</dbReference>
<dbReference type="AlphaFoldDB" id="A0A9D6V2Z9"/>
<dbReference type="EMBL" id="JACRDE010000437">
    <property type="protein sequence ID" value="MBI5251150.1"/>
    <property type="molecule type" value="Genomic_DNA"/>
</dbReference>
<feature type="binding site" evidence="3">
    <location>
        <position position="84"/>
    </location>
    <ligand>
        <name>5-phospho-alpha-D-ribose 1-diphosphate</name>
        <dbReference type="ChEBI" id="CHEBI:58017"/>
    </ligand>
</feature>
<comment type="cofactor">
    <cofactor evidence="3">
        <name>Mg(2+)</name>
        <dbReference type="ChEBI" id="CHEBI:18420"/>
    </cofactor>
    <text evidence="3">Binds 2 magnesium ions per monomer.</text>
</comment>
<comment type="caution">
    <text evidence="6">The sequence shown here is derived from an EMBL/GenBank/DDBJ whole genome shotgun (WGS) entry which is preliminary data.</text>
</comment>
<dbReference type="GO" id="GO:0005829">
    <property type="term" value="C:cytosol"/>
    <property type="evidence" value="ECO:0007669"/>
    <property type="project" value="TreeGrafter"/>
</dbReference>
<feature type="binding site" evidence="3">
    <location>
        <position position="96"/>
    </location>
    <ligand>
        <name>Mg(2+)</name>
        <dbReference type="ChEBI" id="CHEBI:18420"/>
        <label>1</label>
    </ligand>
</feature>
<feature type="binding site" evidence="3">
    <location>
        <position position="84"/>
    </location>
    <ligand>
        <name>anthranilate</name>
        <dbReference type="ChEBI" id="CHEBI:16567"/>
        <label>1</label>
    </ligand>
</feature>
<dbReference type="Pfam" id="PF02885">
    <property type="entry name" value="Glycos_trans_3N"/>
    <property type="match status" value="1"/>
</dbReference>
<feature type="binding site" evidence="3">
    <location>
        <begin position="112"/>
        <end position="120"/>
    </location>
    <ligand>
        <name>5-phospho-alpha-D-ribose 1-diphosphate</name>
        <dbReference type="ChEBI" id="CHEBI:58017"/>
    </ligand>
</feature>
<dbReference type="GO" id="GO:0000287">
    <property type="term" value="F:magnesium ion binding"/>
    <property type="evidence" value="ECO:0007669"/>
    <property type="project" value="UniProtKB-UniRule"/>
</dbReference>
<feature type="binding site" evidence="3">
    <location>
        <begin position="94"/>
        <end position="97"/>
    </location>
    <ligand>
        <name>5-phospho-alpha-D-ribose 1-diphosphate</name>
        <dbReference type="ChEBI" id="CHEBI:58017"/>
    </ligand>
</feature>
<dbReference type="PANTHER" id="PTHR43285:SF2">
    <property type="entry name" value="ANTHRANILATE PHOSPHORIBOSYLTRANSFERASE"/>
    <property type="match status" value="1"/>
</dbReference>
<dbReference type="InterPro" id="IPR035902">
    <property type="entry name" value="Nuc_phospho_transferase"/>
</dbReference>
<evidence type="ECO:0000256" key="3">
    <source>
        <dbReference type="HAMAP-Rule" id="MF_00211"/>
    </source>
</evidence>
<sequence length="348" mass="37418">MREFGRLISSLALGKYLTREQSCEAYRQVILNEQPELQQGAFLLDHIARGPTIEELGGAWEALDLYDTAKVHTSRTGTVCDIVGTGSDQLKTVNCSSPAALIAAACGLTVAKKGARLVTGVSGASDIFEILGLDLDGPLSRAQECLDKYGICYLPGEAFLKSGWARLIQSMRFTSAFNIIGPITRPCEQTNCIVIGAYAPNVCDQLVAVLKEIGMEGALAPYGMVFNHNPAEGMDEFSPSGPTRVVELKKGDVSTYEVTPEDFGIKPVDFQEVASLNNAEANAQAILEVLRGRYDTPLADFFCMNSAAALYIAGYADSYADAMVTSKESLANGKAFEKLEQLKEIQGA</sequence>
<dbReference type="InterPro" id="IPR005940">
    <property type="entry name" value="Anthranilate_Pribosyl_Tfrase"/>
</dbReference>
<keyword evidence="2 3" id="KW-0808">Transferase</keyword>
<evidence type="ECO:0000259" key="4">
    <source>
        <dbReference type="Pfam" id="PF00591"/>
    </source>
</evidence>
<evidence type="ECO:0000256" key="2">
    <source>
        <dbReference type="ARBA" id="ARBA00022679"/>
    </source>
</evidence>
<dbReference type="Proteomes" id="UP000807825">
    <property type="component" value="Unassembled WGS sequence"/>
</dbReference>
<feature type="domain" description="Glycosyl transferase family 3" evidence="4">
    <location>
        <begin position="78"/>
        <end position="335"/>
    </location>
</feature>
<accession>A0A9D6V2Z9</accession>
<keyword evidence="3" id="KW-0057">Aromatic amino acid biosynthesis</keyword>
<name>A0A9D6V2Z9_9BACT</name>
<reference evidence="6" key="1">
    <citation type="submission" date="2020-07" db="EMBL/GenBank/DDBJ databases">
        <title>Huge and variable diversity of episymbiotic CPR bacteria and DPANN archaea in groundwater ecosystems.</title>
        <authorList>
            <person name="He C.Y."/>
            <person name="Keren R."/>
            <person name="Whittaker M."/>
            <person name="Farag I.F."/>
            <person name="Doudna J."/>
            <person name="Cate J.H.D."/>
            <person name="Banfield J.F."/>
        </authorList>
    </citation>
    <scope>NUCLEOTIDE SEQUENCE</scope>
    <source>
        <strain evidence="6">NC_groundwater_1664_Pr3_B-0.1um_52_9</strain>
    </source>
</reference>
<organism evidence="6 7">
    <name type="scientific">Desulfomonile tiedjei</name>
    <dbReference type="NCBI Taxonomy" id="2358"/>
    <lineage>
        <taxon>Bacteria</taxon>
        <taxon>Pseudomonadati</taxon>
        <taxon>Thermodesulfobacteriota</taxon>
        <taxon>Desulfomonilia</taxon>
        <taxon>Desulfomonilales</taxon>
        <taxon>Desulfomonilaceae</taxon>
        <taxon>Desulfomonile</taxon>
    </lineage>
</organism>
<dbReference type="InterPro" id="IPR017459">
    <property type="entry name" value="Glycosyl_Trfase_fam3_N_dom"/>
</dbReference>
<keyword evidence="3" id="KW-0028">Amino-acid biosynthesis</keyword>
<protein>
    <recommendedName>
        <fullName evidence="3">Anthranilate phosphoribosyltransferase</fullName>
        <ecNumber evidence="3">2.4.2.18</ecNumber>
    </recommendedName>
</protein>